<dbReference type="SUPFAM" id="SSF52540">
    <property type="entry name" value="P-loop containing nucleoside triphosphate hydrolases"/>
    <property type="match status" value="1"/>
</dbReference>
<dbReference type="InterPro" id="IPR025669">
    <property type="entry name" value="AAA_dom"/>
</dbReference>
<dbReference type="Pfam" id="PF13614">
    <property type="entry name" value="AAA_31"/>
    <property type="match status" value="1"/>
</dbReference>
<evidence type="ECO:0000313" key="2">
    <source>
        <dbReference type="EMBL" id="MBD7971100.1"/>
    </source>
</evidence>
<dbReference type="Gene3D" id="3.40.50.300">
    <property type="entry name" value="P-loop containing nucleotide triphosphate hydrolases"/>
    <property type="match status" value="1"/>
</dbReference>
<sequence>MAIVYSISANKGGVGKTSFVTNLAAAIIQKNSKLRVLIVDTDAQGNASLAFGRDPKSYANTIYDVLVEGKSINDVKVQLTDRLDLLPSNVDMDFLDFDVLTNHEKYKNPFHLLAGPLNEVKDQYDYIFIDTPPSMGLVAGNVLVAADRVIIPFVPETFAVSGIIRVIDAITDFREKQNPNLKIDGVVGMMVDSRTVLHSEMLAKARQYCDRNGFHIYETVIPRSIRFASATAYEGVPAVMSDANNTIVSAYFELMKEVLVHGQKKS</sequence>
<gene>
    <name evidence="2" type="ORF">H9647_23810</name>
</gene>
<organism evidence="2 3">
    <name type="scientific">Paenibacillus gallinarum</name>
    <dbReference type="NCBI Taxonomy" id="2762232"/>
    <lineage>
        <taxon>Bacteria</taxon>
        <taxon>Bacillati</taxon>
        <taxon>Bacillota</taxon>
        <taxon>Bacilli</taxon>
        <taxon>Bacillales</taxon>
        <taxon>Paenibacillaceae</taxon>
        <taxon>Paenibacillus</taxon>
    </lineage>
</organism>
<dbReference type="InterPro" id="IPR027417">
    <property type="entry name" value="P-loop_NTPase"/>
</dbReference>
<reference evidence="2 3" key="1">
    <citation type="submission" date="2020-08" db="EMBL/GenBank/DDBJ databases">
        <title>A Genomic Blueprint of the Chicken Gut Microbiome.</title>
        <authorList>
            <person name="Gilroy R."/>
            <person name="Ravi A."/>
            <person name="Getino M."/>
            <person name="Pursley I."/>
            <person name="Horton D.L."/>
            <person name="Alikhan N.-F."/>
            <person name="Baker D."/>
            <person name="Gharbi K."/>
            <person name="Hall N."/>
            <person name="Watson M."/>
            <person name="Adriaenssens E.M."/>
            <person name="Foster-Nyarko E."/>
            <person name="Jarju S."/>
            <person name="Secka A."/>
            <person name="Antonio M."/>
            <person name="Oren A."/>
            <person name="Chaudhuri R."/>
            <person name="La Ragione R.M."/>
            <person name="Hildebrand F."/>
            <person name="Pallen M.J."/>
        </authorList>
    </citation>
    <scope>NUCLEOTIDE SEQUENCE [LARGE SCALE GENOMIC DNA]</scope>
    <source>
        <strain evidence="2 3">Sa2BVA9</strain>
    </source>
</reference>
<dbReference type="PANTHER" id="PTHR13696">
    <property type="entry name" value="P-LOOP CONTAINING NUCLEOSIDE TRIPHOSPHATE HYDROLASE"/>
    <property type="match status" value="1"/>
</dbReference>
<dbReference type="InterPro" id="IPR050678">
    <property type="entry name" value="DNA_Partitioning_ATPase"/>
</dbReference>
<name>A0ABR8T672_9BACL</name>
<comment type="caution">
    <text evidence="2">The sequence shown here is derived from an EMBL/GenBank/DDBJ whole genome shotgun (WGS) entry which is preliminary data.</text>
</comment>
<feature type="domain" description="AAA" evidence="1">
    <location>
        <begin position="5"/>
        <end position="183"/>
    </location>
</feature>
<dbReference type="Proteomes" id="UP000608071">
    <property type="component" value="Unassembled WGS sequence"/>
</dbReference>
<dbReference type="CDD" id="cd02042">
    <property type="entry name" value="ParAB_family"/>
    <property type="match status" value="1"/>
</dbReference>
<dbReference type="PANTHER" id="PTHR13696:SF52">
    <property type="entry name" value="PARA FAMILY PROTEIN CT_582"/>
    <property type="match status" value="1"/>
</dbReference>
<evidence type="ECO:0000259" key="1">
    <source>
        <dbReference type="Pfam" id="PF13614"/>
    </source>
</evidence>
<keyword evidence="3" id="KW-1185">Reference proteome</keyword>
<dbReference type="EMBL" id="JACSQL010000020">
    <property type="protein sequence ID" value="MBD7971100.1"/>
    <property type="molecule type" value="Genomic_DNA"/>
</dbReference>
<evidence type="ECO:0000313" key="3">
    <source>
        <dbReference type="Proteomes" id="UP000608071"/>
    </source>
</evidence>
<protein>
    <submittedName>
        <fullName evidence="2">ParA family protein</fullName>
    </submittedName>
</protein>
<proteinExistence type="predicted"/>
<accession>A0ABR8T672</accession>